<dbReference type="InterPro" id="IPR053151">
    <property type="entry name" value="RNase_H-like"/>
</dbReference>
<gene>
    <name evidence="2" type="ORF">Ddye_027547</name>
</gene>
<dbReference type="InterPro" id="IPR044730">
    <property type="entry name" value="RNase_H-like_dom_plant"/>
</dbReference>
<evidence type="ECO:0000313" key="2">
    <source>
        <dbReference type="EMBL" id="KAK2639752.1"/>
    </source>
</evidence>
<organism evidence="2 3">
    <name type="scientific">Dipteronia dyeriana</name>
    <dbReference type="NCBI Taxonomy" id="168575"/>
    <lineage>
        <taxon>Eukaryota</taxon>
        <taxon>Viridiplantae</taxon>
        <taxon>Streptophyta</taxon>
        <taxon>Embryophyta</taxon>
        <taxon>Tracheophyta</taxon>
        <taxon>Spermatophyta</taxon>
        <taxon>Magnoliopsida</taxon>
        <taxon>eudicotyledons</taxon>
        <taxon>Gunneridae</taxon>
        <taxon>Pentapetalae</taxon>
        <taxon>rosids</taxon>
        <taxon>malvids</taxon>
        <taxon>Sapindales</taxon>
        <taxon>Sapindaceae</taxon>
        <taxon>Hippocastanoideae</taxon>
        <taxon>Acereae</taxon>
        <taxon>Dipteronia</taxon>
    </lineage>
</organism>
<sequence length="208" mass="23233">MRNEVVFRGKNIGVSQVVDMVKFRMVWWFKHFGYGSKESIDILLLDLTKWCVDPRKMKNQAAEAWIPPRGNVLKFKVDGSSLGNPGSAGIGGILRDRWGKVLCMFSFNVGIQDSITAEVMAIHKAVDLCCSAQLCYGREIVFESDSKVAVLWINGKGIGNFSLVHFIYDIRRNLNLLDGEVKFKSRASNQFVDSLTKSGSNGGDDFVE</sequence>
<dbReference type="GO" id="GO:0003676">
    <property type="term" value="F:nucleic acid binding"/>
    <property type="evidence" value="ECO:0007669"/>
    <property type="project" value="InterPro"/>
</dbReference>
<name>A0AAD9WRI8_9ROSI</name>
<comment type="caution">
    <text evidence="2">The sequence shown here is derived from an EMBL/GenBank/DDBJ whole genome shotgun (WGS) entry which is preliminary data.</text>
</comment>
<dbReference type="Proteomes" id="UP001280121">
    <property type="component" value="Unassembled WGS sequence"/>
</dbReference>
<dbReference type="GO" id="GO:0004523">
    <property type="term" value="F:RNA-DNA hybrid ribonuclease activity"/>
    <property type="evidence" value="ECO:0007669"/>
    <property type="project" value="InterPro"/>
</dbReference>
<dbReference type="CDD" id="cd06222">
    <property type="entry name" value="RNase_H_like"/>
    <property type="match status" value="1"/>
</dbReference>
<proteinExistence type="predicted"/>
<reference evidence="2" key="1">
    <citation type="journal article" date="2023" name="Plant J.">
        <title>Genome sequences and population genomics provide insights into the demographic history, inbreeding, and mutation load of two 'living fossil' tree species of Dipteronia.</title>
        <authorList>
            <person name="Feng Y."/>
            <person name="Comes H.P."/>
            <person name="Chen J."/>
            <person name="Zhu S."/>
            <person name="Lu R."/>
            <person name="Zhang X."/>
            <person name="Li P."/>
            <person name="Qiu J."/>
            <person name="Olsen K.M."/>
            <person name="Qiu Y."/>
        </authorList>
    </citation>
    <scope>NUCLEOTIDE SEQUENCE</scope>
    <source>
        <strain evidence="2">KIB01</strain>
    </source>
</reference>
<evidence type="ECO:0000259" key="1">
    <source>
        <dbReference type="PROSITE" id="PS50879"/>
    </source>
</evidence>
<dbReference type="AlphaFoldDB" id="A0AAD9WRI8"/>
<accession>A0AAD9WRI8</accession>
<feature type="domain" description="RNase H type-1" evidence="1">
    <location>
        <begin position="69"/>
        <end position="201"/>
    </location>
</feature>
<dbReference type="PANTHER" id="PTHR47723">
    <property type="entry name" value="OS05G0353850 PROTEIN"/>
    <property type="match status" value="1"/>
</dbReference>
<dbReference type="Gene3D" id="3.30.420.10">
    <property type="entry name" value="Ribonuclease H-like superfamily/Ribonuclease H"/>
    <property type="match status" value="1"/>
</dbReference>
<dbReference type="SUPFAM" id="SSF53098">
    <property type="entry name" value="Ribonuclease H-like"/>
    <property type="match status" value="1"/>
</dbReference>
<dbReference type="InterPro" id="IPR002156">
    <property type="entry name" value="RNaseH_domain"/>
</dbReference>
<dbReference type="EMBL" id="JANJYI010000008">
    <property type="protein sequence ID" value="KAK2639752.1"/>
    <property type="molecule type" value="Genomic_DNA"/>
</dbReference>
<dbReference type="PROSITE" id="PS50879">
    <property type="entry name" value="RNASE_H_1"/>
    <property type="match status" value="1"/>
</dbReference>
<dbReference type="PANTHER" id="PTHR47723:SF22">
    <property type="entry name" value="RNASE H TYPE-1 DOMAIN-CONTAINING PROTEIN"/>
    <property type="match status" value="1"/>
</dbReference>
<keyword evidence="3" id="KW-1185">Reference proteome</keyword>
<dbReference type="Pfam" id="PF13456">
    <property type="entry name" value="RVT_3"/>
    <property type="match status" value="1"/>
</dbReference>
<dbReference type="InterPro" id="IPR036397">
    <property type="entry name" value="RNaseH_sf"/>
</dbReference>
<evidence type="ECO:0000313" key="3">
    <source>
        <dbReference type="Proteomes" id="UP001280121"/>
    </source>
</evidence>
<dbReference type="InterPro" id="IPR012337">
    <property type="entry name" value="RNaseH-like_sf"/>
</dbReference>
<protein>
    <recommendedName>
        <fullName evidence="1">RNase H type-1 domain-containing protein</fullName>
    </recommendedName>
</protein>